<dbReference type="GO" id="GO:0006955">
    <property type="term" value="P:immune response"/>
    <property type="evidence" value="ECO:0007669"/>
    <property type="project" value="TreeGrafter"/>
</dbReference>
<dbReference type="PANTHER" id="PTHR46716">
    <property type="entry name" value="MITOGEN-ACTIVATED PROTEIN KINASE KINASE KINASE 7"/>
    <property type="match status" value="1"/>
</dbReference>
<keyword evidence="1" id="KW-0723">Serine/threonine-protein kinase</keyword>
<evidence type="ECO:0000259" key="7">
    <source>
        <dbReference type="PROSITE" id="PS50011"/>
    </source>
</evidence>
<comment type="caution">
    <text evidence="8">The sequence shown here is derived from an EMBL/GenBank/DDBJ whole genome shotgun (WGS) entry which is preliminary data.</text>
</comment>
<organism evidence="8 9">
    <name type="scientific">Rhizophagus clarus</name>
    <dbReference type="NCBI Taxonomy" id="94130"/>
    <lineage>
        <taxon>Eukaryota</taxon>
        <taxon>Fungi</taxon>
        <taxon>Fungi incertae sedis</taxon>
        <taxon>Mucoromycota</taxon>
        <taxon>Glomeromycotina</taxon>
        <taxon>Glomeromycetes</taxon>
        <taxon>Glomerales</taxon>
        <taxon>Glomeraceae</taxon>
        <taxon>Rhizophagus</taxon>
    </lineage>
</organism>
<proteinExistence type="predicted"/>
<dbReference type="InterPro" id="IPR000719">
    <property type="entry name" value="Prot_kinase_dom"/>
</dbReference>
<dbReference type="OrthoDB" id="339325at2759"/>
<keyword evidence="2" id="KW-0808">Transferase</keyword>
<name>A0A8H3QGQ3_9GLOM</name>
<feature type="region of interest" description="Disordered" evidence="6">
    <location>
        <begin position="410"/>
        <end position="447"/>
    </location>
</feature>
<evidence type="ECO:0000256" key="3">
    <source>
        <dbReference type="ARBA" id="ARBA00022741"/>
    </source>
</evidence>
<accession>A0A8H3QGQ3</accession>
<protein>
    <submittedName>
        <fullName evidence="8">Kinase-like domain-containing protein</fullName>
    </submittedName>
</protein>
<keyword evidence="3" id="KW-0547">Nucleotide-binding</keyword>
<dbReference type="SUPFAM" id="SSF56112">
    <property type="entry name" value="Protein kinase-like (PK-like)"/>
    <property type="match status" value="1"/>
</dbReference>
<dbReference type="Proteomes" id="UP000615446">
    <property type="component" value="Unassembled WGS sequence"/>
</dbReference>
<keyword evidence="5" id="KW-0067">ATP-binding</keyword>
<evidence type="ECO:0000256" key="6">
    <source>
        <dbReference type="SAM" id="MobiDB-lite"/>
    </source>
</evidence>
<feature type="compositionally biased region" description="Acidic residues" evidence="6">
    <location>
        <begin position="436"/>
        <end position="447"/>
    </location>
</feature>
<dbReference type="Pfam" id="PF07714">
    <property type="entry name" value="PK_Tyr_Ser-Thr"/>
    <property type="match status" value="1"/>
</dbReference>
<evidence type="ECO:0000313" key="9">
    <source>
        <dbReference type="Proteomes" id="UP000615446"/>
    </source>
</evidence>
<evidence type="ECO:0000256" key="4">
    <source>
        <dbReference type="ARBA" id="ARBA00022777"/>
    </source>
</evidence>
<evidence type="ECO:0000256" key="2">
    <source>
        <dbReference type="ARBA" id="ARBA00022679"/>
    </source>
</evidence>
<dbReference type="PANTHER" id="PTHR46716:SF1">
    <property type="entry name" value="MITOGEN-ACTIVATED PROTEIN KINASE KINASE KINASE 7"/>
    <property type="match status" value="1"/>
</dbReference>
<evidence type="ECO:0000256" key="5">
    <source>
        <dbReference type="ARBA" id="ARBA00022840"/>
    </source>
</evidence>
<dbReference type="InterPro" id="IPR011009">
    <property type="entry name" value="Kinase-like_dom_sf"/>
</dbReference>
<evidence type="ECO:0000313" key="8">
    <source>
        <dbReference type="EMBL" id="GES76279.1"/>
    </source>
</evidence>
<feature type="domain" description="Protein kinase" evidence="7">
    <location>
        <begin position="1"/>
        <end position="301"/>
    </location>
</feature>
<dbReference type="EMBL" id="BLAL01000019">
    <property type="protein sequence ID" value="GES76279.1"/>
    <property type="molecule type" value="Genomic_DNA"/>
</dbReference>
<evidence type="ECO:0000256" key="1">
    <source>
        <dbReference type="ARBA" id="ARBA00022527"/>
    </source>
</evidence>
<keyword evidence="4 8" id="KW-0418">Kinase</keyword>
<dbReference type="GO" id="GO:0005524">
    <property type="term" value="F:ATP binding"/>
    <property type="evidence" value="ECO:0007669"/>
    <property type="project" value="UniProtKB-KW"/>
</dbReference>
<reference evidence="8" key="1">
    <citation type="submission" date="2019-10" db="EMBL/GenBank/DDBJ databases">
        <title>Conservation and host-specific expression of non-tandemly repeated heterogenous ribosome RNA gene in arbuscular mycorrhizal fungi.</title>
        <authorList>
            <person name="Maeda T."/>
            <person name="Kobayashi Y."/>
            <person name="Nakagawa T."/>
            <person name="Ezawa T."/>
            <person name="Yamaguchi K."/>
            <person name="Bino T."/>
            <person name="Nishimoto Y."/>
            <person name="Shigenobu S."/>
            <person name="Kawaguchi M."/>
        </authorList>
    </citation>
    <scope>NUCLEOTIDE SEQUENCE</scope>
    <source>
        <strain evidence="8">HR1</strain>
    </source>
</reference>
<dbReference type="GO" id="GO:0007254">
    <property type="term" value="P:JNK cascade"/>
    <property type="evidence" value="ECO:0007669"/>
    <property type="project" value="TreeGrafter"/>
</dbReference>
<gene>
    <name evidence="8" type="ORF">RCL2_000368700</name>
</gene>
<dbReference type="InterPro" id="IPR001245">
    <property type="entry name" value="Ser-Thr/Tyr_kinase_cat_dom"/>
</dbReference>
<dbReference type="GO" id="GO:0004709">
    <property type="term" value="F:MAP kinase kinase kinase activity"/>
    <property type="evidence" value="ECO:0007669"/>
    <property type="project" value="TreeGrafter"/>
</dbReference>
<sequence>MSTIREELIHLTLNRAWSLIDYNIQNESHKQYEFMLQAILADNSLTNDEKNKAIRLLNIANDREKVLYNEGTRRICENCNQECLATLYCEYCVRDYLKANFSNWASGNVNIDNLIQKCQIKTLLPTIWIGGRYDEWNSENQQLQRFGELNVILKELDNVGNASQNWFEEAESHLTISNKHPSIVACFGLTRNPLNGNYMLVMERANITPEVLSGNKYTFKSDIYSIAMLMWEISSGQPPFNNHKHDYNLAINIINGMRPKIISEIPLKYKNLMVQCWDANPLKRPDVDTLRKEIREINLYYQNNPNELPQLKTKLNEGTNHANTSSKLFTSKIHKFENLPKPKNATEEEQEIFHSKLYDFYIPDNIGDFGQSNNQNNNRSSNVIEVDSRIFSKLRVDSKNVAMQNNYYNRETIQQPRTVDVDDDDEYNNPNLHSEEQEELEIPVDGF</sequence>
<dbReference type="Gene3D" id="1.10.510.10">
    <property type="entry name" value="Transferase(Phosphotransferase) domain 1"/>
    <property type="match status" value="1"/>
</dbReference>
<dbReference type="AlphaFoldDB" id="A0A8H3QGQ3"/>
<dbReference type="PROSITE" id="PS50011">
    <property type="entry name" value="PROTEIN_KINASE_DOM"/>
    <property type="match status" value="1"/>
</dbReference>